<dbReference type="GO" id="GO:0006654">
    <property type="term" value="P:phosphatidic acid biosynthetic process"/>
    <property type="evidence" value="ECO:0007669"/>
    <property type="project" value="TreeGrafter"/>
</dbReference>
<dbReference type="STRING" id="181874.A0A409YFM8"/>
<name>A0A409YFM8_9AGAR</name>
<feature type="region of interest" description="Disordered" evidence="1">
    <location>
        <begin position="126"/>
        <end position="148"/>
    </location>
</feature>
<evidence type="ECO:0000313" key="3">
    <source>
        <dbReference type="EMBL" id="PPR01794.1"/>
    </source>
</evidence>
<dbReference type="PANTHER" id="PTHR31303:SF1">
    <property type="entry name" value="CTP-DEPENDENT DIACYLGLYCEROL KINASE 1"/>
    <property type="match status" value="1"/>
</dbReference>
<dbReference type="EMBL" id="NHTK01001214">
    <property type="protein sequence ID" value="PPR01794.1"/>
    <property type="molecule type" value="Genomic_DNA"/>
</dbReference>
<dbReference type="Proteomes" id="UP000284842">
    <property type="component" value="Unassembled WGS sequence"/>
</dbReference>
<reference evidence="3 4" key="1">
    <citation type="journal article" date="2018" name="Evol. Lett.">
        <title>Horizontal gene cluster transfer increased hallucinogenic mushroom diversity.</title>
        <authorList>
            <person name="Reynolds H.T."/>
            <person name="Vijayakumar V."/>
            <person name="Gluck-Thaler E."/>
            <person name="Korotkin H.B."/>
            <person name="Matheny P.B."/>
            <person name="Slot J.C."/>
        </authorList>
    </citation>
    <scope>NUCLEOTIDE SEQUENCE [LARGE SCALE GENOMIC DNA]</scope>
    <source>
        <strain evidence="3 4">2629</strain>
    </source>
</reference>
<dbReference type="AlphaFoldDB" id="A0A409YFM8"/>
<organism evidence="3 4">
    <name type="scientific">Panaeolus cyanescens</name>
    <dbReference type="NCBI Taxonomy" id="181874"/>
    <lineage>
        <taxon>Eukaryota</taxon>
        <taxon>Fungi</taxon>
        <taxon>Dikarya</taxon>
        <taxon>Basidiomycota</taxon>
        <taxon>Agaricomycotina</taxon>
        <taxon>Agaricomycetes</taxon>
        <taxon>Agaricomycetidae</taxon>
        <taxon>Agaricales</taxon>
        <taxon>Agaricineae</taxon>
        <taxon>Galeropsidaceae</taxon>
        <taxon>Panaeolus</taxon>
    </lineage>
</organism>
<gene>
    <name evidence="3" type="ORF">CVT24_001690</name>
</gene>
<proteinExistence type="predicted"/>
<accession>A0A409YFM8</accession>
<keyword evidence="2" id="KW-0472">Membrane</keyword>
<keyword evidence="2" id="KW-0812">Transmembrane</keyword>
<evidence type="ECO:0000313" key="4">
    <source>
        <dbReference type="Proteomes" id="UP000284842"/>
    </source>
</evidence>
<evidence type="ECO:0008006" key="5">
    <source>
        <dbReference type="Google" id="ProtNLM"/>
    </source>
</evidence>
<dbReference type="InterPro" id="IPR037997">
    <property type="entry name" value="Dgk1-like"/>
</dbReference>
<dbReference type="InParanoid" id="A0A409YFM8"/>
<dbReference type="GO" id="GO:0005789">
    <property type="term" value="C:endoplasmic reticulum membrane"/>
    <property type="evidence" value="ECO:0007669"/>
    <property type="project" value="TreeGrafter"/>
</dbReference>
<keyword evidence="4" id="KW-1185">Reference proteome</keyword>
<dbReference type="GO" id="GO:0004143">
    <property type="term" value="F:ATP-dependent diacylglycerol kinase activity"/>
    <property type="evidence" value="ECO:0007669"/>
    <property type="project" value="InterPro"/>
</dbReference>
<feature type="transmembrane region" description="Helical" evidence="2">
    <location>
        <begin position="254"/>
        <end position="276"/>
    </location>
</feature>
<keyword evidence="2" id="KW-1133">Transmembrane helix</keyword>
<dbReference type="OrthoDB" id="5673at2759"/>
<comment type="caution">
    <text evidence="3">The sequence shown here is derived from an EMBL/GenBank/DDBJ whole genome shotgun (WGS) entry which is preliminary data.</text>
</comment>
<dbReference type="PANTHER" id="PTHR31303">
    <property type="entry name" value="CTP-DEPENDENT DIACYLGLYCEROL KINASE 1"/>
    <property type="match status" value="1"/>
</dbReference>
<feature type="compositionally biased region" description="Low complexity" evidence="1">
    <location>
        <begin position="14"/>
        <end position="53"/>
    </location>
</feature>
<protein>
    <recommendedName>
        <fullName evidence="5">Phosphatidate cytidylyltransferase</fullName>
    </recommendedName>
</protein>
<feature type="transmembrane region" description="Helical" evidence="2">
    <location>
        <begin position="230"/>
        <end position="248"/>
    </location>
</feature>
<dbReference type="FunCoup" id="A0A409YFM8">
    <property type="interactions" value="45"/>
</dbReference>
<evidence type="ECO:0000256" key="2">
    <source>
        <dbReference type="SAM" id="Phobius"/>
    </source>
</evidence>
<feature type="transmembrane region" description="Helical" evidence="2">
    <location>
        <begin position="380"/>
        <end position="404"/>
    </location>
</feature>
<feature type="region of interest" description="Disordered" evidence="1">
    <location>
        <begin position="1"/>
        <end position="65"/>
    </location>
</feature>
<sequence length="406" mass="43861">MSSAVVIDRDTATSTHDSPSSIRRSSRPARSPSLTRSTTSTRSSKRSPSPIISFHPAPLSAENPKGVKNITRKVIRRLEGLGHLESVDMDLSVPEEDESYEARNGEEAEVERALYAMAKDAINTAKRQNGGHHHSPSSSSSALTNGKEPKAAKQKVDYEIPRKLLHSSIGFFTLYLYISESDPRNVVWVLWMALTIIAPADLLRFRSQRFERTYERVLGFLMRESEKNSVNGVIWYILGVNFVLSLYPQDIATIAILILSWADTAASTIGRMYGALTPKLPSHLPVLGLPLAPRKSLAGFAAAVITGACITFGFWTWIGPLRPDASTTLSWTWEEGIRLGGNATASWTAGALGLLVISAAAGLVSGVAEALDLGSVDDNLTLPIISGGCIYALLKAASLIGSWLSS</sequence>
<evidence type="ECO:0000256" key="1">
    <source>
        <dbReference type="SAM" id="MobiDB-lite"/>
    </source>
</evidence>
<feature type="transmembrane region" description="Helical" evidence="2">
    <location>
        <begin position="297"/>
        <end position="318"/>
    </location>
</feature>
<feature type="transmembrane region" description="Helical" evidence="2">
    <location>
        <begin position="347"/>
        <end position="368"/>
    </location>
</feature>